<gene>
    <name evidence="1" type="ORF">EPA93_22105</name>
</gene>
<evidence type="ECO:0000313" key="2">
    <source>
        <dbReference type="Proteomes" id="UP000290365"/>
    </source>
</evidence>
<organism evidence="1 2">
    <name type="scientific">Ktedonosporobacter rubrisoli</name>
    <dbReference type="NCBI Taxonomy" id="2509675"/>
    <lineage>
        <taxon>Bacteria</taxon>
        <taxon>Bacillati</taxon>
        <taxon>Chloroflexota</taxon>
        <taxon>Ktedonobacteria</taxon>
        <taxon>Ktedonobacterales</taxon>
        <taxon>Ktedonosporobacteraceae</taxon>
        <taxon>Ktedonosporobacter</taxon>
    </lineage>
</organism>
<proteinExistence type="predicted"/>
<dbReference type="AlphaFoldDB" id="A0A4P6JTC2"/>
<reference evidence="1 2" key="1">
    <citation type="submission" date="2019-01" db="EMBL/GenBank/DDBJ databases">
        <title>Ktedonosporobacter rubrisoli SCAWS-G2.</title>
        <authorList>
            <person name="Huang Y."/>
            <person name="Yan B."/>
        </authorList>
    </citation>
    <scope>NUCLEOTIDE SEQUENCE [LARGE SCALE GENOMIC DNA]</scope>
    <source>
        <strain evidence="1 2">SCAWS-G2</strain>
    </source>
</reference>
<dbReference type="RefSeq" id="WP_129889593.1">
    <property type="nucleotide sequence ID" value="NZ_CP035758.1"/>
</dbReference>
<evidence type="ECO:0000313" key="1">
    <source>
        <dbReference type="EMBL" id="QBD78540.1"/>
    </source>
</evidence>
<accession>A0A4P6JTC2</accession>
<sequence>MKDVGTPLTGDVKPAAWKIWVKTGRPMTLTATASPILVGTALAAYEGTFHIVTFLLTLGQAGFCR</sequence>
<dbReference type="Proteomes" id="UP000290365">
    <property type="component" value="Chromosome"/>
</dbReference>
<dbReference type="EMBL" id="CP035758">
    <property type="protein sequence ID" value="QBD78540.1"/>
    <property type="molecule type" value="Genomic_DNA"/>
</dbReference>
<dbReference type="KEGG" id="kbs:EPA93_22105"/>
<dbReference type="OrthoDB" id="9767568at2"/>
<keyword evidence="2" id="KW-1185">Reference proteome</keyword>
<protein>
    <submittedName>
        <fullName evidence="1">Uncharacterized protein</fullName>
    </submittedName>
</protein>
<name>A0A4P6JTC2_KTERU</name>